<dbReference type="SMART" id="SM00387">
    <property type="entry name" value="HATPase_c"/>
    <property type="match status" value="1"/>
</dbReference>
<dbReference type="SUPFAM" id="SSF55785">
    <property type="entry name" value="PYP-like sensor domain (PAS domain)"/>
    <property type="match status" value="1"/>
</dbReference>
<keyword evidence="3" id="KW-0597">Phosphoprotein</keyword>
<evidence type="ECO:0000256" key="1">
    <source>
        <dbReference type="ARBA" id="ARBA00000085"/>
    </source>
</evidence>
<accession>A0A420EGY5</accession>
<dbReference type="InterPro" id="IPR035965">
    <property type="entry name" value="PAS-like_dom_sf"/>
</dbReference>
<dbReference type="OrthoDB" id="1931120at2"/>
<evidence type="ECO:0000256" key="2">
    <source>
        <dbReference type="ARBA" id="ARBA00012438"/>
    </source>
</evidence>
<keyword evidence="4" id="KW-0472">Membrane</keyword>
<evidence type="ECO:0000313" key="8">
    <source>
        <dbReference type="EMBL" id="RKF19975.1"/>
    </source>
</evidence>
<dbReference type="InterPro" id="IPR005330">
    <property type="entry name" value="MHYT_dom"/>
</dbReference>
<dbReference type="Pfam" id="PF02518">
    <property type="entry name" value="HATPase_c"/>
    <property type="match status" value="1"/>
</dbReference>
<dbReference type="EC" id="2.7.13.3" evidence="2"/>
<dbReference type="InterPro" id="IPR036890">
    <property type="entry name" value="HATPase_C_sf"/>
</dbReference>
<dbReference type="PANTHER" id="PTHR43065:SF47">
    <property type="match status" value="1"/>
</dbReference>
<feature type="coiled-coil region" evidence="5">
    <location>
        <begin position="359"/>
        <end position="404"/>
    </location>
</feature>
<dbReference type="Gene3D" id="1.10.287.130">
    <property type="match status" value="1"/>
</dbReference>
<evidence type="ECO:0000313" key="9">
    <source>
        <dbReference type="Proteomes" id="UP000286482"/>
    </source>
</evidence>
<feature type="domain" description="MHYT" evidence="7">
    <location>
        <begin position="5"/>
        <end position="197"/>
    </location>
</feature>
<comment type="catalytic activity">
    <reaction evidence="1">
        <text>ATP + protein L-histidine = ADP + protein N-phospho-L-histidine.</text>
        <dbReference type="EC" id="2.7.13.3"/>
    </reaction>
</comment>
<proteinExistence type="predicted"/>
<feature type="domain" description="Histidine kinase" evidence="6">
    <location>
        <begin position="420"/>
        <end position="651"/>
    </location>
</feature>
<dbReference type="AlphaFoldDB" id="A0A420EGY5"/>
<feature type="transmembrane region" description="Helical" evidence="4">
    <location>
        <begin position="102"/>
        <end position="119"/>
    </location>
</feature>
<keyword evidence="5" id="KW-0175">Coiled coil</keyword>
<dbReference type="InterPro" id="IPR003594">
    <property type="entry name" value="HATPase_dom"/>
</dbReference>
<dbReference type="Gene3D" id="3.30.565.10">
    <property type="entry name" value="Histidine kinase-like ATPase, C-terminal domain"/>
    <property type="match status" value="1"/>
</dbReference>
<dbReference type="GO" id="GO:0000155">
    <property type="term" value="F:phosphorelay sensor kinase activity"/>
    <property type="evidence" value="ECO:0007669"/>
    <property type="project" value="InterPro"/>
</dbReference>
<dbReference type="InterPro" id="IPR005467">
    <property type="entry name" value="His_kinase_dom"/>
</dbReference>
<evidence type="ECO:0000256" key="3">
    <source>
        <dbReference type="ARBA" id="ARBA00022553"/>
    </source>
</evidence>
<protein>
    <recommendedName>
        <fullName evidence="2">histidine kinase</fullName>
        <ecNumber evidence="2">2.7.13.3</ecNumber>
    </recommendedName>
</protein>
<feature type="transmembrane region" description="Helical" evidence="4">
    <location>
        <begin position="40"/>
        <end position="65"/>
    </location>
</feature>
<dbReference type="GO" id="GO:0016020">
    <property type="term" value="C:membrane"/>
    <property type="evidence" value="ECO:0007669"/>
    <property type="project" value="UniProtKB-UniRule"/>
</dbReference>
<dbReference type="Pfam" id="PF03707">
    <property type="entry name" value="MHYT"/>
    <property type="match status" value="2"/>
</dbReference>
<keyword evidence="4" id="KW-0812">Transmembrane</keyword>
<dbReference type="PRINTS" id="PR00344">
    <property type="entry name" value="BCTRLSENSOR"/>
</dbReference>
<feature type="transmembrane region" description="Helical" evidence="4">
    <location>
        <begin position="71"/>
        <end position="95"/>
    </location>
</feature>
<sequence length="657" mass="72897">MNSTFNPFIVLLSILVAVYVSYIVVGVCLRIAVSRSKAAYIWTVCGSISMGMGIWSMHFIGMLAFRLPIPVYYDIALTAFSIVPAIIASFIALFVVQRRGGWLQFSVVTLFIGLGISAMHYTGMAAMHMTPDIEYKPPIVMLSILIAIAASGAALLLLSFQIRQNRVNPKFKLLSALIMGLAVTGMHYVGMFAVVIPADCVSDPTGGINLDRDVLLVIVTIIVVTALFLTQMATILDKAISEKSFYQAVFDAHANMGEGLLVVEQNEFVDTNQLFRDMFTIPNRPLTTLKDFRYCFTSGDFARFLLWVNNYRTKSSQVVKEHFQLKDDNLKRTIEVALTCFVYLDKVRHLLVFTDITDKKNAEESIKTLNESLELRVEERTLELKHANLELNQSMKSLKEAQSELVHSQKMASLGSLVAGISHEINTPIGIGVTAASNMDEELTAITNKLADGTMKKSDLDEFFHHTQESTTILMKNLKRASDLIASFKQVAVDQSSDSSRTINLHNYINEAILSIKPQLSKTQIVVSNTIDTTIDIYTNPGALYQVFVNLIQNSLIHGFNAQQPGKITISGNRVRNHIQLNYRDTGVGISEEIQTKIFDPFFTTRMGEGGSGLGLSIVYNLVKTTLNGTIEVIDEEWSGAHFEITLPIISEETNNA</sequence>
<feature type="transmembrane region" description="Helical" evidence="4">
    <location>
        <begin position="214"/>
        <end position="236"/>
    </location>
</feature>
<feature type="transmembrane region" description="Helical" evidence="4">
    <location>
        <begin position="139"/>
        <end position="161"/>
    </location>
</feature>
<evidence type="ECO:0000259" key="6">
    <source>
        <dbReference type="PROSITE" id="PS50109"/>
    </source>
</evidence>
<dbReference type="EMBL" id="RAQO01000004">
    <property type="protein sequence ID" value="RKF19975.1"/>
    <property type="molecule type" value="Genomic_DNA"/>
</dbReference>
<dbReference type="PROSITE" id="PS50109">
    <property type="entry name" value="HIS_KIN"/>
    <property type="match status" value="1"/>
</dbReference>
<dbReference type="CDD" id="cd00082">
    <property type="entry name" value="HisKA"/>
    <property type="match status" value="1"/>
</dbReference>
<comment type="caution">
    <text evidence="8">The sequence shown here is derived from an EMBL/GenBank/DDBJ whole genome shotgun (WGS) entry which is preliminary data.</text>
</comment>
<dbReference type="InterPro" id="IPR004358">
    <property type="entry name" value="Sig_transdc_His_kin-like_C"/>
</dbReference>
<evidence type="ECO:0000256" key="4">
    <source>
        <dbReference type="PROSITE-ProRule" id="PRU00244"/>
    </source>
</evidence>
<feature type="transmembrane region" description="Helical" evidence="4">
    <location>
        <begin position="6"/>
        <end position="33"/>
    </location>
</feature>
<keyword evidence="4" id="KW-1133">Transmembrane helix</keyword>
<dbReference type="PROSITE" id="PS50924">
    <property type="entry name" value="MHYT"/>
    <property type="match status" value="1"/>
</dbReference>
<name>A0A420EGY5_9ALTE</name>
<keyword evidence="9" id="KW-1185">Reference proteome</keyword>
<reference evidence="8 9" key="1">
    <citation type="submission" date="2018-09" db="EMBL/GenBank/DDBJ databases">
        <authorList>
            <person name="Wang Z."/>
        </authorList>
    </citation>
    <scope>NUCLEOTIDE SEQUENCE [LARGE SCALE GENOMIC DNA]</scope>
    <source>
        <strain evidence="8 9">ALS 81</strain>
    </source>
</reference>
<dbReference type="InterPro" id="IPR003661">
    <property type="entry name" value="HisK_dim/P_dom"/>
</dbReference>
<dbReference type="RefSeq" id="WP_120353979.1">
    <property type="nucleotide sequence ID" value="NZ_RAQO01000004.1"/>
</dbReference>
<evidence type="ECO:0000256" key="5">
    <source>
        <dbReference type="SAM" id="Coils"/>
    </source>
</evidence>
<gene>
    <name evidence="8" type="ORF">DBZ36_05860</name>
</gene>
<organism evidence="8 9">
    <name type="scientific">Alginatibacterium sediminis</name>
    <dbReference type="NCBI Taxonomy" id="2164068"/>
    <lineage>
        <taxon>Bacteria</taxon>
        <taxon>Pseudomonadati</taxon>
        <taxon>Pseudomonadota</taxon>
        <taxon>Gammaproteobacteria</taxon>
        <taxon>Alteromonadales</taxon>
        <taxon>Alteromonadaceae</taxon>
        <taxon>Alginatibacterium</taxon>
    </lineage>
</organism>
<dbReference type="PANTHER" id="PTHR43065">
    <property type="entry name" value="SENSOR HISTIDINE KINASE"/>
    <property type="match status" value="1"/>
</dbReference>
<feature type="transmembrane region" description="Helical" evidence="4">
    <location>
        <begin position="173"/>
        <end position="194"/>
    </location>
</feature>
<evidence type="ECO:0000259" key="7">
    <source>
        <dbReference type="PROSITE" id="PS50924"/>
    </source>
</evidence>
<dbReference type="SUPFAM" id="SSF55874">
    <property type="entry name" value="ATPase domain of HSP90 chaperone/DNA topoisomerase II/histidine kinase"/>
    <property type="match status" value="1"/>
</dbReference>
<dbReference type="Proteomes" id="UP000286482">
    <property type="component" value="Unassembled WGS sequence"/>
</dbReference>